<dbReference type="AlphaFoldDB" id="A0A1H6B6A2"/>
<gene>
    <name evidence="2" type="ORF">SAMN05421819_3542</name>
</gene>
<evidence type="ECO:0000313" key="3">
    <source>
        <dbReference type="Proteomes" id="UP000236728"/>
    </source>
</evidence>
<accession>A0A1H6B6A2</accession>
<evidence type="ECO:0000259" key="1">
    <source>
        <dbReference type="Pfam" id="PF13223"/>
    </source>
</evidence>
<keyword evidence="3" id="KW-1185">Reference proteome</keyword>
<reference evidence="2 3" key="1">
    <citation type="submission" date="2016-10" db="EMBL/GenBank/DDBJ databases">
        <authorList>
            <person name="de Groot N.N."/>
        </authorList>
    </citation>
    <scope>NUCLEOTIDE SEQUENCE [LARGE SCALE GENOMIC DNA]</scope>
    <source>
        <strain evidence="2 3">DSM 22489</strain>
    </source>
</reference>
<dbReference type="InterPro" id="IPR025109">
    <property type="entry name" value="DUF4031"/>
</dbReference>
<dbReference type="OrthoDB" id="9808993at2"/>
<dbReference type="EMBL" id="FNVA01000006">
    <property type="protein sequence ID" value="SEG56074.1"/>
    <property type="molecule type" value="Genomic_DNA"/>
</dbReference>
<dbReference type="Pfam" id="PF13223">
    <property type="entry name" value="DUF4031"/>
    <property type="match status" value="1"/>
</dbReference>
<proteinExistence type="predicted"/>
<protein>
    <recommendedName>
        <fullName evidence="1">DUF4031 domain-containing protein</fullName>
    </recommendedName>
</protein>
<evidence type="ECO:0000313" key="2">
    <source>
        <dbReference type="EMBL" id="SEG56074.1"/>
    </source>
</evidence>
<dbReference type="Proteomes" id="UP000236728">
    <property type="component" value="Unassembled WGS sequence"/>
</dbReference>
<feature type="domain" description="DUF4031" evidence="1">
    <location>
        <begin position="3"/>
        <end position="86"/>
    </location>
</feature>
<name>A0A1H6B6A2_9BACT</name>
<organism evidence="2 3">
    <name type="scientific">Bryocella elongata</name>
    <dbReference type="NCBI Taxonomy" id="863522"/>
    <lineage>
        <taxon>Bacteria</taxon>
        <taxon>Pseudomonadati</taxon>
        <taxon>Acidobacteriota</taxon>
        <taxon>Terriglobia</taxon>
        <taxon>Terriglobales</taxon>
        <taxon>Acidobacteriaceae</taxon>
        <taxon>Bryocella</taxon>
    </lineage>
</organism>
<dbReference type="RefSeq" id="WP_103934391.1">
    <property type="nucleotide sequence ID" value="NZ_FNVA01000006.1"/>
</dbReference>
<sequence>MSVYVDPLLRHGGSDSFRWDHSCHMYADTPEELHAMARSIGMKRAWFQPDGGRLPHYDLVGTKRKKAVELGAIEHTREQMVQFMRDRRGVAAPTLFGGNNAD</sequence>